<organism evidence="1 2">
    <name type="scientific">Chryseobacterium kimseyorum</name>
    <dbReference type="NCBI Taxonomy" id="2984028"/>
    <lineage>
        <taxon>Bacteria</taxon>
        <taxon>Pseudomonadati</taxon>
        <taxon>Bacteroidota</taxon>
        <taxon>Flavobacteriia</taxon>
        <taxon>Flavobacteriales</taxon>
        <taxon>Weeksellaceae</taxon>
        <taxon>Chryseobacterium group</taxon>
        <taxon>Chryseobacterium</taxon>
    </lineage>
</organism>
<dbReference type="RefSeq" id="WP_264749967.1">
    <property type="nucleotide sequence ID" value="NZ_JAPDHW010000006.1"/>
</dbReference>
<evidence type="ECO:0000313" key="1">
    <source>
        <dbReference type="EMBL" id="MCW3168776.1"/>
    </source>
</evidence>
<dbReference type="Pfam" id="PF13563">
    <property type="entry name" value="2_5_RNA_ligase2"/>
    <property type="match status" value="1"/>
</dbReference>
<dbReference type="EMBL" id="JAPDHW010000006">
    <property type="protein sequence ID" value="MCW3168776.1"/>
    <property type="molecule type" value="Genomic_DNA"/>
</dbReference>
<reference evidence="1" key="1">
    <citation type="submission" date="2022-10" db="EMBL/GenBank/DDBJ databases">
        <title>Chryseobacterium babae sp. nov. isolated from the gut of the beetle Oryctes rhinoceros, and Chryseobacterium kimseyorum sp. nov., isolated from a stick insect rearing cage.</title>
        <authorList>
            <person name="Shelomi M."/>
            <person name="Han C.-J."/>
            <person name="Chen W.-M."/>
            <person name="Chen H.-K."/>
            <person name="Liaw S.-J."/>
            <person name="Muhle E."/>
            <person name="Clermont D."/>
        </authorList>
    </citation>
    <scope>NUCLEOTIDE SEQUENCE</scope>
    <source>
        <strain evidence="1">09-1422</strain>
    </source>
</reference>
<proteinExistence type="predicted"/>
<name>A0ABT3HYA3_9FLAO</name>
<keyword evidence="1" id="KW-0436">Ligase</keyword>
<gene>
    <name evidence="1" type="ORF">OMO38_09610</name>
</gene>
<evidence type="ECO:0000313" key="2">
    <source>
        <dbReference type="Proteomes" id="UP001163731"/>
    </source>
</evidence>
<dbReference type="GO" id="GO:0016874">
    <property type="term" value="F:ligase activity"/>
    <property type="evidence" value="ECO:0007669"/>
    <property type="project" value="UniProtKB-KW"/>
</dbReference>
<accession>A0ABT3HYA3</accession>
<dbReference type="Proteomes" id="UP001163731">
    <property type="component" value="Unassembled WGS sequence"/>
</dbReference>
<protein>
    <submittedName>
        <fullName evidence="1">2'-5' RNA ligase family protein</fullName>
    </submittedName>
</protein>
<keyword evidence="2" id="KW-1185">Reference proteome</keyword>
<dbReference type="Gene3D" id="3.90.1140.10">
    <property type="entry name" value="Cyclic phosphodiesterase"/>
    <property type="match status" value="1"/>
</dbReference>
<comment type="caution">
    <text evidence="1">The sequence shown here is derived from an EMBL/GenBank/DDBJ whole genome shotgun (WGS) entry which is preliminary data.</text>
</comment>
<sequence length="184" mass="21187">MNHVNHYSVVILPPDEIDLKVGKLKMRLFTESGKDYSSRKSIAHITLQEFLATDNKLKKIILKLIKIAREQKCFPAEFDKVICSEQTAFFSPKANSKDDLEKLIERLRSEVKGLIKSSAHISIGRGLSPQQIEISRNIFSDETLNFDCNKIALRKYNDTIKQFEVVQIFPFLGEEISDKQLTLW</sequence>